<evidence type="ECO:0000256" key="4">
    <source>
        <dbReference type="ARBA" id="ARBA00022825"/>
    </source>
</evidence>
<reference evidence="5 6" key="1">
    <citation type="submission" date="2016-04" db="EMBL/GenBank/DDBJ databases">
        <title>Complete genome sequence of Bacillus oceanisediminis strain 2691.</title>
        <authorList>
            <person name="Jeong H."/>
            <person name="Kim H.J."/>
            <person name="Lee D.-W."/>
        </authorList>
    </citation>
    <scope>NUCLEOTIDE SEQUENCE [LARGE SCALE GENOMIC DNA]</scope>
    <source>
        <strain evidence="5 6">2691</strain>
    </source>
</reference>
<comment type="similarity">
    <text evidence="1">Belongs to the peptidase S51 family.</text>
</comment>
<name>A0A160M919_9BACI</name>
<dbReference type="InterPro" id="IPR005320">
    <property type="entry name" value="Peptidase_S51"/>
</dbReference>
<dbReference type="InterPro" id="IPR029062">
    <property type="entry name" value="Class_I_gatase-like"/>
</dbReference>
<dbReference type="RefSeq" id="WP_019381443.1">
    <property type="nucleotide sequence ID" value="NZ_CP015506.1"/>
</dbReference>
<dbReference type="STRING" id="1196031.A361_07125"/>
<dbReference type="Proteomes" id="UP000077856">
    <property type="component" value="Chromosome"/>
</dbReference>
<evidence type="ECO:0000313" key="5">
    <source>
        <dbReference type="EMBL" id="AND38894.1"/>
    </source>
</evidence>
<dbReference type="SUPFAM" id="SSF52317">
    <property type="entry name" value="Class I glutamine amidotransferase-like"/>
    <property type="match status" value="1"/>
</dbReference>
<evidence type="ECO:0000256" key="2">
    <source>
        <dbReference type="ARBA" id="ARBA00022670"/>
    </source>
</evidence>
<accession>A0A160M919</accession>
<evidence type="ECO:0000313" key="6">
    <source>
        <dbReference type="Proteomes" id="UP000077856"/>
    </source>
</evidence>
<dbReference type="GO" id="GO:0006508">
    <property type="term" value="P:proteolysis"/>
    <property type="evidence" value="ECO:0007669"/>
    <property type="project" value="UniProtKB-KW"/>
</dbReference>
<dbReference type="eggNOG" id="COG4242">
    <property type="taxonomic scope" value="Bacteria"/>
</dbReference>
<dbReference type="AlphaFoldDB" id="A0A160M919"/>
<sequence>MDSRHLFLMGGSPPFGQRLGKKFTELACGAAGKIAILFLEREGWEGYMNKYTSGLTQNGARNFCYLPLSPAPPESFLQELVSCTGVIIGGGETEKYRSYIVDTEVGEYIGKMYKNGIPVAGFSAGALIIPEHCIIPPIDTSEKQHLFLKGIGLIRDCVISVHFTKWNEGENLKRAAGKTNVTAGYGIDDDAGIYFYNEIQTDSEGGIHIYKNEI</sequence>
<evidence type="ECO:0000256" key="3">
    <source>
        <dbReference type="ARBA" id="ARBA00022801"/>
    </source>
</evidence>
<proteinExistence type="inferred from homology"/>
<organism evidence="5 6">
    <name type="scientific">Cytobacillus oceanisediminis 2691</name>
    <dbReference type="NCBI Taxonomy" id="1196031"/>
    <lineage>
        <taxon>Bacteria</taxon>
        <taxon>Bacillati</taxon>
        <taxon>Bacillota</taxon>
        <taxon>Bacilli</taxon>
        <taxon>Bacillales</taxon>
        <taxon>Bacillaceae</taxon>
        <taxon>Cytobacillus</taxon>
    </lineage>
</organism>
<dbReference type="GO" id="GO:0008236">
    <property type="term" value="F:serine-type peptidase activity"/>
    <property type="evidence" value="ECO:0007669"/>
    <property type="project" value="UniProtKB-KW"/>
</dbReference>
<dbReference type="Pfam" id="PF03575">
    <property type="entry name" value="Peptidase_S51"/>
    <property type="match status" value="1"/>
</dbReference>
<keyword evidence="3" id="KW-0378">Hydrolase</keyword>
<keyword evidence="2" id="KW-0645">Protease</keyword>
<protein>
    <submittedName>
        <fullName evidence="5">Peptidase S51 dipeptidase E</fullName>
    </submittedName>
</protein>
<evidence type="ECO:0000256" key="1">
    <source>
        <dbReference type="ARBA" id="ARBA00006534"/>
    </source>
</evidence>
<dbReference type="PANTHER" id="PTHR36175">
    <property type="entry name" value="CYANOPHYCINASE"/>
    <property type="match status" value="1"/>
</dbReference>
<dbReference type="KEGG" id="bon:A361_07125"/>
<dbReference type="Gene3D" id="3.40.50.880">
    <property type="match status" value="1"/>
</dbReference>
<dbReference type="PANTHER" id="PTHR36175:SF1">
    <property type="entry name" value="CYANOPHYCINASE"/>
    <property type="match status" value="1"/>
</dbReference>
<dbReference type="EMBL" id="CP015506">
    <property type="protein sequence ID" value="AND38894.1"/>
    <property type="molecule type" value="Genomic_DNA"/>
</dbReference>
<keyword evidence="4" id="KW-0720">Serine protease</keyword>
<gene>
    <name evidence="5" type="ORF">A361_07125</name>
</gene>
<dbReference type="CDD" id="cd03129">
    <property type="entry name" value="GAT1_Peptidase_E_like"/>
    <property type="match status" value="1"/>
</dbReference>